<dbReference type="Proteomes" id="UP000050525">
    <property type="component" value="Unassembled WGS sequence"/>
</dbReference>
<dbReference type="EMBL" id="AKHW03000487">
    <property type="protein sequence ID" value="KYO46995.1"/>
    <property type="molecule type" value="Genomic_DNA"/>
</dbReference>
<keyword evidence="3" id="KW-1185">Reference proteome</keyword>
<evidence type="ECO:0000256" key="1">
    <source>
        <dbReference type="SAM" id="MobiDB-lite"/>
    </source>
</evidence>
<organism evidence="2 3">
    <name type="scientific">Alligator mississippiensis</name>
    <name type="common">American alligator</name>
    <dbReference type="NCBI Taxonomy" id="8496"/>
    <lineage>
        <taxon>Eukaryota</taxon>
        <taxon>Metazoa</taxon>
        <taxon>Chordata</taxon>
        <taxon>Craniata</taxon>
        <taxon>Vertebrata</taxon>
        <taxon>Euteleostomi</taxon>
        <taxon>Archelosauria</taxon>
        <taxon>Archosauria</taxon>
        <taxon>Crocodylia</taxon>
        <taxon>Alligatoridae</taxon>
        <taxon>Alligatorinae</taxon>
        <taxon>Alligator</taxon>
    </lineage>
</organism>
<dbReference type="AlphaFoldDB" id="A0A151PDZ7"/>
<protein>
    <submittedName>
        <fullName evidence="2">Uncharacterized protein</fullName>
    </submittedName>
</protein>
<proteinExistence type="predicted"/>
<name>A0A151PDZ7_ALLMI</name>
<reference evidence="2 3" key="1">
    <citation type="journal article" date="2012" name="Genome Biol.">
        <title>Sequencing three crocodilian genomes to illuminate the evolution of archosaurs and amniotes.</title>
        <authorList>
            <person name="St John J.A."/>
            <person name="Braun E.L."/>
            <person name="Isberg S.R."/>
            <person name="Miles L.G."/>
            <person name="Chong A.Y."/>
            <person name="Gongora J."/>
            <person name="Dalzell P."/>
            <person name="Moran C."/>
            <person name="Bed'hom B."/>
            <person name="Abzhanov A."/>
            <person name="Burgess S.C."/>
            <person name="Cooksey A.M."/>
            <person name="Castoe T.A."/>
            <person name="Crawford N.G."/>
            <person name="Densmore L.D."/>
            <person name="Drew J.C."/>
            <person name="Edwards S.V."/>
            <person name="Faircloth B.C."/>
            <person name="Fujita M.K."/>
            <person name="Greenwold M.J."/>
            <person name="Hoffmann F.G."/>
            <person name="Howard J.M."/>
            <person name="Iguchi T."/>
            <person name="Janes D.E."/>
            <person name="Khan S.Y."/>
            <person name="Kohno S."/>
            <person name="de Koning A.J."/>
            <person name="Lance S.L."/>
            <person name="McCarthy F.M."/>
            <person name="McCormack J.E."/>
            <person name="Merchant M.E."/>
            <person name="Peterson D.G."/>
            <person name="Pollock D.D."/>
            <person name="Pourmand N."/>
            <person name="Raney B.J."/>
            <person name="Roessler K.A."/>
            <person name="Sanford J.R."/>
            <person name="Sawyer R.H."/>
            <person name="Schmidt C.J."/>
            <person name="Triplett E.W."/>
            <person name="Tuberville T.D."/>
            <person name="Venegas-Anaya M."/>
            <person name="Howard J.T."/>
            <person name="Jarvis E.D."/>
            <person name="Guillette L.J.Jr."/>
            <person name="Glenn T.C."/>
            <person name="Green R.E."/>
            <person name="Ray D.A."/>
        </authorList>
    </citation>
    <scope>NUCLEOTIDE SEQUENCE [LARGE SCALE GENOMIC DNA]</scope>
    <source>
        <strain evidence="2">KSC_2009_1</strain>
    </source>
</reference>
<feature type="compositionally biased region" description="Basic and acidic residues" evidence="1">
    <location>
        <begin position="43"/>
        <end position="55"/>
    </location>
</feature>
<gene>
    <name evidence="2" type="ORF">Y1Q_0014543</name>
</gene>
<evidence type="ECO:0000313" key="2">
    <source>
        <dbReference type="EMBL" id="KYO46995.1"/>
    </source>
</evidence>
<feature type="region of interest" description="Disordered" evidence="1">
    <location>
        <begin position="43"/>
        <end position="69"/>
    </location>
</feature>
<accession>A0A151PDZ7</accession>
<sequence length="107" mass="12528">MLNTVYGAKHGRAWRFKRRSGTPRCWIKFEKDISYLGAHSLHKTRETHEEDTERNKTRRAKPSPMSKLSSRPHWAFCINISNKYVLGSTGYNSYQKQKETTSFFAPC</sequence>
<evidence type="ECO:0000313" key="3">
    <source>
        <dbReference type="Proteomes" id="UP000050525"/>
    </source>
</evidence>
<comment type="caution">
    <text evidence="2">The sequence shown here is derived from an EMBL/GenBank/DDBJ whole genome shotgun (WGS) entry which is preliminary data.</text>
</comment>